<organism evidence="18 19">
    <name type="scientific">Lasiosphaeria hispida</name>
    <dbReference type="NCBI Taxonomy" id="260671"/>
    <lineage>
        <taxon>Eukaryota</taxon>
        <taxon>Fungi</taxon>
        <taxon>Dikarya</taxon>
        <taxon>Ascomycota</taxon>
        <taxon>Pezizomycotina</taxon>
        <taxon>Sordariomycetes</taxon>
        <taxon>Sordariomycetidae</taxon>
        <taxon>Sordariales</taxon>
        <taxon>Lasiosphaeriaceae</taxon>
        <taxon>Lasiosphaeria</taxon>
    </lineage>
</organism>
<dbReference type="GO" id="GO:0004497">
    <property type="term" value="F:monooxygenase activity"/>
    <property type="evidence" value="ECO:0007669"/>
    <property type="project" value="UniProtKB-KW"/>
</dbReference>
<evidence type="ECO:0000256" key="15">
    <source>
        <dbReference type="ARBA" id="ARBA00047174"/>
    </source>
</evidence>
<evidence type="ECO:0000256" key="12">
    <source>
        <dbReference type="ARBA" id="ARBA00023326"/>
    </source>
</evidence>
<evidence type="ECO:0000256" key="14">
    <source>
        <dbReference type="ARBA" id="ARBA00045077"/>
    </source>
</evidence>
<dbReference type="AlphaFoldDB" id="A0AAJ0MGH0"/>
<evidence type="ECO:0000256" key="4">
    <source>
        <dbReference type="ARBA" id="ARBA00022723"/>
    </source>
</evidence>
<reference evidence="18" key="1">
    <citation type="journal article" date="2023" name="Mol. Phylogenet. Evol.">
        <title>Genome-scale phylogeny and comparative genomics of the fungal order Sordariales.</title>
        <authorList>
            <person name="Hensen N."/>
            <person name="Bonometti L."/>
            <person name="Westerberg I."/>
            <person name="Brannstrom I.O."/>
            <person name="Guillou S."/>
            <person name="Cros-Aarteil S."/>
            <person name="Calhoun S."/>
            <person name="Haridas S."/>
            <person name="Kuo A."/>
            <person name="Mondo S."/>
            <person name="Pangilinan J."/>
            <person name="Riley R."/>
            <person name="LaButti K."/>
            <person name="Andreopoulos B."/>
            <person name="Lipzen A."/>
            <person name="Chen C."/>
            <person name="Yan M."/>
            <person name="Daum C."/>
            <person name="Ng V."/>
            <person name="Clum A."/>
            <person name="Steindorff A."/>
            <person name="Ohm R.A."/>
            <person name="Martin F."/>
            <person name="Silar P."/>
            <person name="Natvig D.O."/>
            <person name="Lalanne C."/>
            <person name="Gautier V."/>
            <person name="Ament-Velasquez S.L."/>
            <person name="Kruys A."/>
            <person name="Hutchinson M.I."/>
            <person name="Powell A.J."/>
            <person name="Barry K."/>
            <person name="Miller A.N."/>
            <person name="Grigoriev I.V."/>
            <person name="Debuchy R."/>
            <person name="Gladieux P."/>
            <person name="Hiltunen Thoren M."/>
            <person name="Johannesson H."/>
        </authorList>
    </citation>
    <scope>NUCLEOTIDE SEQUENCE</scope>
    <source>
        <strain evidence="18">CBS 955.72</strain>
    </source>
</reference>
<dbReference type="InterPro" id="IPR000254">
    <property type="entry name" value="CBD"/>
</dbReference>
<dbReference type="CDD" id="cd21175">
    <property type="entry name" value="LPMO_AA9"/>
    <property type="match status" value="1"/>
</dbReference>
<comment type="subcellular location">
    <subcellularLocation>
        <location evidence="2">Secreted</location>
    </subcellularLocation>
</comment>
<dbReference type="PANTHER" id="PTHR33353:SF9">
    <property type="entry name" value="ENDOGLUCANASE II"/>
    <property type="match status" value="1"/>
</dbReference>
<dbReference type="Pfam" id="PF00734">
    <property type="entry name" value="CBM_1"/>
    <property type="match status" value="1"/>
</dbReference>
<dbReference type="GO" id="GO:0046872">
    <property type="term" value="F:metal ion binding"/>
    <property type="evidence" value="ECO:0007669"/>
    <property type="project" value="UniProtKB-KW"/>
</dbReference>
<proteinExistence type="inferred from homology"/>
<feature type="signal peptide" evidence="16">
    <location>
        <begin position="1"/>
        <end position="19"/>
    </location>
</feature>
<evidence type="ECO:0000256" key="2">
    <source>
        <dbReference type="ARBA" id="ARBA00004613"/>
    </source>
</evidence>
<evidence type="ECO:0000256" key="16">
    <source>
        <dbReference type="SAM" id="SignalP"/>
    </source>
</evidence>
<keyword evidence="4" id="KW-0479">Metal-binding</keyword>
<feature type="domain" description="CBM1" evidence="17">
    <location>
        <begin position="287"/>
        <end position="324"/>
    </location>
</feature>
<dbReference type="EMBL" id="JAUIQD010000003">
    <property type="protein sequence ID" value="KAK3357776.1"/>
    <property type="molecule type" value="Genomic_DNA"/>
</dbReference>
<evidence type="ECO:0000313" key="18">
    <source>
        <dbReference type="EMBL" id="KAK3357776.1"/>
    </source>
</evidence>
<evidence type="ECO:0000256" key="6">
    <source>
        <dbReference type="ARBA" id="ARBA00023001"/>
    </source>
</evidence>
<feature type="chain" id="PRO_5042495570" description="lytic cellulose monooxygenase (C4-dehydrogenating)" evidence="16">
    <location>
        <begin position="20"/>
        <end position="324"/>
    </location>
</feature>
<dbReference type="PROSITE" id="PS51164">
    <property type="entry name" value="CBM1_2"/>
    <property type="match status" value="1"/>
</dbReference>
<keyword evidence="12" id="KW-0624">Polysaccharide degradation</keyword>
<evidence type="ECO:0000256" key="1">
    <source>
        <dbReference type="ARBA" id="ARBA00001973"/>
    </source>
</evidence>
<keyword evidence="6" id="KW-0136">Cellulose degradation</keyword>
<comment type="catalytic activity">
    <reaction evidence="14">
        <text>[(1-&gt;4)-beta-D-glucosyl]n+m + reduced acceptor + O2 = 4-dehydro-beta-D-glucosyl-[(1-&gt;4)-beta-D-glucosyl]n-1 + [(1-&gt;4)-beta-D-glucosyl]m + acceptor + H2O.</text>
        <dbReference type="EC" id="1.14.99.56"/>
    </reaction>
</comment>
<name>A0AAJ0MGH0_9PEZI</name>
<dbReference type="PANTHER" id="PTHR33353">
    <property type="entry name" value="PUTATIVE (AFU_ORTHOLOGUE AFUA_1G12560)-RELATED"/>
    <property type="match status" value="1"/>
</dbReference>
<evidence type="ECO:0000256" key="7">
    <source>
        <dbReference type="ARBA" id="ARBA00023002"/>
    </source>
</evidence>
<dbReference type="InterPro" id="IPR035971">
    <property type="entry name" value="CBD_sf"/>
</dbReference>
<keyword evidence="3" id="KW-0964">Secreted</keyword>
<evidence type="ECO:0000256" key="8">
    <source>
        <dbReference type="ARBA" id="ARBA00023008"/>
    </source>
</evidence>
<evidence type="ECO:0000313" key="19">
    <source>
        <dbReference type="Proteomes" id="UP001275084"/>
    </source>
</evidence>
<keyword evidence="5 16" id="KW-0732">Signal</keyword>
<dbReference type="Proteomes" id="UP001275084">
    <property type="component" value="Unassembled WGS sequence"/>
</dbReference>
<dbReference type="Gene3D" id="2.70.50.70">
    <property type="match status" value="1"/>
</dbReference>
<dbReference type="GO" id="GO:0030248">
    <property type="term" value="F:cellulose binding"/>
    <property type="evidence" value="ECO:0007669"/>
    <property type="project" value="InterPro"/>
</dbReference>
<sequence>MKSFAIAAIAALVAQEATAHATFQQLWVDGVDFAGQCARRPASNTPVTNVASNDLRCNAGAARAAGKCPVKAGSTVTVEMHQQHGERTCANEAIGGAHYGPVLVYMSKVADASTADGSAGWFKVFQDSWAKAPSSASADGDYWGVKDLNKCCGKMDVKIPADLAPGDYLLRAEVVALHTAGSAAGAQLYMTCYELSVTGSGSAAPPTISFPGAYKATDPGILVNIHAALATYIAPGPSVYAGGSTKTPGGSCAGCESTCAVGSAPSATVSVSPVASTPASGGGLSSCSVARYGQCGGNGYTGCTTCESGATCKAVSPPYYSQCA</sequence>
<dbReference type="InterPro" id="IPR005103">
    <property type="entry name" value="AA9_LPMO"/>
</dbReference>
<evidence type="ECO:0000256" key="3">
    <source>
        <dbReference type="ARBA" id="ARBA00022525"/>
    </source>
</evidence>
<evidence type="ECO:0000256" key="9">
    <source>
        <dbReference type="ARBA" id="ARBA00023033"/>
    </source>
</evidence>
<comment type="similarity">
    <text evidence="13">Belongs to the polysaccharide monooxygenase AA9 family.</text>
</comment>
<accession>A0AAJ0MGH0</accession>
<keyword evidence="11" id="KW-0119">Carbohydrate metabolism</keyword>
<keyword evidence="18" id="KW-0378">Hydrolase</keyword>
<dbReference type="GO" id="GO:0005576">
    <property type="term" value="C:extracellular region"/>
    <property type="evidence" value="ECO:0007669"/>
    <property type="project" value="UniProtKB-SubCell"/>
</dbReference>
<keyword evidence="19" id="KW-1185">Reference proteome</keyword>
<evidence type="ECO:0000256" key="5">
    <source>
        <dbReference type="ARBA" id="ARBA00022729"/>
    </source>
</evidence>
<keyword evidence="9" id="KW-0503">Monooxygenase</keyword>
<gene>
    <name evidence="18" type="ORF">B0T25DRAFT_169723</name>
</gene>
<reference evidence="18" key="2">
    <citation type="submission" date="2023-06" db="EMBL/GenBank/DDBJ databases">
        <authorList>
            <consortium name="Lawrence Berkeley National Laboratory"/>
            <person name="Haridas S."/>
            <person name="Hensen N."/>
            <person name="Bonometti L."/>
            <person name="Westerberg I."/>
            <person name="Brannstrom I.O."/>
            <person name="Guillou S."/>
            <person name="Cros-Aarteil S."/>
            <person name="Calhoun S."/>
            <person name="Kuo A."/>
            <person name="Mondo S."/>
            <person name="Pangilinan J."/>
            <person name="Riley R."/>
            <person name="Labutti K."/>
            <person name="Andreopoulos B."/>
            <person name="Lipzen A."/>
            <person name="Chen C."/>
            <person name="Yanf M."/>
            <person name="Daum C."/>
            <person name="Ng V."/>
            <person name="Clum A."/>
            <person name="Steindorff A."/>
            <person name="Ohm R."/>
            <person name="Martin F."/>
            <person name="Silar P."/>
            <person name="Natvig D."/>
            <person name="Lalanne C."/>
            <person name="Gautier V."/>
            <person name="Ament-Velasquez S.L."/>
            <person name="Kruys A."/>
            <person name="Hutchinson M.I."/>
            <person name="Powell A.J."/>
            <person name="Barry K."/>
            <person name="Miller A.N."/>
            <person name="Grigoriev I.V."/>
            <person name="Debuchy R."/>
            <person name="Gladieux P."/>
            <person name="Thoren M.H."/>
            <person name="Johannesson H."/>
        </authorList>
    </citation>
    <scope>NUCLEOTIDE SEQUENCE</scope>
    <source>
        <strain evidence="18">CBS 955.72</strain>
    </source>
</reference>
<evidence type="ECO:0000259" key="17">
    <source>
        <dbReference type="PROSITE" id="PS51164"/>
    </source>
</evidence>
<keyword evidence="10" id="KW-1015">Disulfide bond</keyword>
<comment type="caution">
    <text evidence="18">The sequence shown here is derived from an EMBL/GenBank/DDBJ whole genome shotgun (WGS) entry which is preliminary data.</text>
</comment>
<dbReference type="SUPFAM" id="SSF57180">
    <property type="entry name" value="Cellulose-binding domain"/>
    <property type="match status" value="1"/>
</dbReference>
<dbReference type="GO" id="GO:0016787">
    <property type="term" value="F:hydrolase activity"/>
    <property type="evidence" value="ECO:0007669"/>
    <property type="project" value="UniProtKB-KW"/>
</dbReference>
<dbReference type="Pfam" id="PF03443">
    <property type="entry name" value="AA9"/>
    <property type="match status" value="1"/>
</dbReference>
<dbReference type="SMART" id="SM00236">
    <property type="entry name" value="fCBD"/>
    <property type="match status" value="1"/>
</dbReference>
<dbReference type="EC" id="1.14.99.56" evidence="15"/>
<protein>
    <recommendedName>
        <fullName evidence="15">lytic cellulose monooxygenase (C4-dehydrogenating)</fullName>
        <ecNumber evidence="15">1.14.99.56</ecNumber>
    </recommendedName>
</protein>
<keyword evidence="8" id="KW-0186">Copper</keyword>
<evidence type="ECO:0000256" key="11">
    <source>
        <dbReference type="ARBA" id="ARBA00023277"/>
    </source>
</evidence>
<evidence type="ECO:0000256" key="13">
    <source>
        <dbReference type="ARBA" id="ARBA00044502"/>
    </source>
</evidence>
<evidence type="ECO:0000256" key="10">
    <source>
        <dbReference type="ARBA" id="ARBA00023157"/>
    </source>
</evidence>
<dbReference type="GO" id="GO:0030245">
    <property type="term" value="P:cellulose catabolic process"/>
    <property type="evidence" value="ECO:0007669"/>
    <property type="project" value="UniProtKB-KW"/>
</dbReference>
<dbReference type="InterPro" id="IPR049892">
    <property type="entry name" value="AA9"/>
</dbReference>
<keyword evidence="7" id="KW-0560">Oxidoreductase</keyword>
<comment type="cofactor">
    <cofactor evidence="1">
        <name>Cu(2+)</name>
        <dbReference type="ChEBI" id="CHEBI:29036"/>
    </cofactor>
</comment>